<feature type="transmembrane region" description="Helical" evidence="1">
    <location>
        <begin position="58"/>
        <end position="78"/>
    </location>
</feature>
<keyword evidence="1" id="KW-1133">Transmembrane helix</keyword>
<feature type="transmembrane region" description="Helical" evidence="1">
    <location>
        <begin position="221"/>
        <end position="242"/>
    </location>
</feature>
<feature type="transmembrane region" description="Helical" evidence="1">
    <location>
        <begin position="98"/>
        <end position="115"/>
    </location>
</feature>
<dbReference type="GeneID" id="108569940"/>
<reference evidence="3" key="1">
    <citation type="submission" date="2025-08" db="UniProtKB">
        <authorList>
            <consortium name="RefSeq"/>
        </authorList>
    </citation>
    <scope>IDENTIFICATION</scope>
    <source>
        <tissue evidence="3">Whole Larva</tissue>
    </source>
</reference>
<evidence type="ECO:0000313" key="2">
    <source>
        <dbReference type="Proteomes" id="UP000695000"/>
    </source>
</evidence>
<evidence type="ECO:0000256" key="1">
    <source>
        <dbReference type="SAM" id="Phobius"/>
    </source>
</evidence>
<feature type="transmembrane region" description="Helical" evidence="1">
    <location>
        <begin position="24"/>
        <end position="46"/>
    </location>
</feature>
<organism evidence="2 3">
    <name type="scientific">Nicrophorus vespilloides</name>
    <name type="common">Boreal carrion beetle</name>
    <dbReference type="NCBI Taxonomy" id="110193"/>
    <lineage>
        <taxon>Eukaryota</taxon>
        <taxon>Metazoa</taxon>
        <taxon>Ecdysozoa</taxon>
        <taxon>Arthropoda</taxon>
        <taxon>Hexapoda</taxon>
        <taxon>Insecta</taxon>
        <taxon>Pterygota</taxon>
        <taxon>Neoptera</taxon>
        <taxon>Endopterygota</taxon>
        <taxon>Coleoptera</taxon>
        <taxon>Polyphaga</taxon>
        <taxon>Staphyliniformia</taxon>
        <taxon>Silphidae</taxon>
        <taxon>Nicrophorinae</taxon>
        <taxon>Nicrophorus</taxon>
    </lineage>
</organism>
<sequence length="277" mass="32179">MEKLMMFNSSASRIEPEWLDVMNFSARLTCSIVGIVSNLITIFIIGKINTKMSEMDKKIMMLSINNLLFLINSIVQQFVIRYMEPNKLRTCLLVNYELALFMSCVMAILVMLYTSKEPTAEEMSDNGLVYILYTLVVISLVFQTLFCFTQINDRYFDLIVNFCFFVCFGALIRNEVIICWKLYNREATCPSPPVCMNFARIFVYNYLITIILFAIFNPNGILVLIRSTTFITSFYIMIYLIYSNKKFRFFLLNSLRCKSTNLGSELLDDEDVPTINL</sequence>
<dbReference type="Proteomes" id="UP000695000">
    <property type="component" value="Unplaced"/>
</dbReference>
<feature type="transmembrane region" description="Helical" evidence="1">
    <location>
        <begin position="195"/>
        <end position="215"/>
    </location>
</feature>
<accession>A0ABM1NK54</accession>
<gene>
    <name evidence="3" type="primary">LOC108569940</name>
</gene>
<protein>
    <submittedName>
        <fullName evidence="3">Uncharacterized protein LOC108569940 isoform X10</fullName>
    </submittedName>
</protein>
<proteinExistence type="predicted"/>
<keyword evidence="1" id="KW-0472">Membrane</keyword>
<keyword evidence="2" id="KW-1185">Reference proteome</keyword>
<evidence type="ECO:0000313" key="3">
    <source>
        <dbReference type="RefSeq" id="XP_017787204.1"/>
    </source>
</evidence>
<feature type="transmembrane region" description="Helical" evidence="1">
    <location>
        <begin position="158"/>
        <end position="183"/>
    </location>
</feature>
<name>A0ABM1NK54_NICVS</name>
<dbReference type="RefSeq" id="XP_017787204.1">
    <property type="nucleotide sequence ID" value="XM_017931715.1"/>
</dbReference>
<feature type="transmembrane region" description="Helical" evidence="1">
    <location>
        <begin position="127"/>
        <end position="146"/>
    </location>
</feature>
<keyword evidence="1" id="KW-0812">Transmembrane</keyword>